<feature type="chain" id="PRO_5035459948" description="AB hydrolase-1 domain-containing protein" evidence="1">
    <location>
        <begin position="21"/>
        <end position="572"/>
    </location>
</feature>
<dbReference type="AlphaFoldDB" id="A0A8K1CPM3"/>
<comment type="caution">
    <text evidence="2">The sequence shown here is derived from an EMBL/GenBank/DDBJ whole genome shotgun (WGS) entry which is preliminary data.</text>
</comment>
<keyword evidence="1" id="KW-0732">Signal</keyword>
<dbReference type="SUPFAM" id="SSF53474">
    <property type="entry name" value="alpha/beta-Hydrolases"/>
    <property type="match status" value="1"/>
</dbReference>
<reference evidence="2" key="1">
    <citation type="submission" date="2019-03" db="EMBL/GenBank/DDBJ databases">
        <title>Long read genome sequence of the mycoparasitic Pythium oligandrum ATCC 38472 isolated from sugarbeet rhizosphere.</title>
        <authorList>
            <person name="Gaulin E."/>
        </authorList>
    </citation>
    <scope>NUCLEOTIDE SEQUENCE</scope>
    <source>
        <strain evidence="2">ATCC 38472_TT</strain>
    </source>
</reference>
<proteinExistence type="predicted"/>
<accession>A0A8K1CPM3</accession>
<dbReference type="InterPro" id="IPR029058">
    <property type="entry name" value="AB_hydrolase_fold"/>
</dbReference>
<evidence type="ECO:0000313" key="3">
    <source>
        <dbReference type="Proteomes" id="UP000794436"/>
    </source>
</evidence>
<sequence>MRSFARFVCASALVAAATLAATSSATSQALRVNGWYPCGYSEEAAFDAVTYEEITVFECAELEVSLCYEGICESDDKISFFVKRLEATNPPKDGPRKALILSQGGPGYASPVMEGTIESLLGLLNGTVDFYTFDHRGTGRSEFLMCDAAQALTGGSPDGSTISLDEISSCLKDVNFQYDAHAEAFSVESAAHDIESLINTFIPEHQVYFAGYSYGTYLAQRILQLQLPQLTGYIFDSVDAISFKDDPVESANSNWNEAILTSSRRLLEYCYDDTNCTIAFNSRETVLEDVLALYDELDKNATTNACSKILADAGKSDPSVALRVWLGGLVGDLSSRNEALAMIAAVQRCNKDDQRSVKNAISDVFSEDGSYSASPLDILADPSELLYNVVVFSERWAQPAPTRKERQQFFYDGPFSTDDDLYTHQYCMFTGSNETACKELADELPANTETFYYKRDKNLTKPLTMLPHASALIFNGGLDFATPQEFGELLYDKLDGSGKGVMMVNFDYGVHCGGEAVTGNWEGPCHDALIASFVLNDGGLDKIDTSCMEKLPTAHFGYATDPYDVSVGDESL</sequence>
<evidence type="ECO:0000256" key="1">
    <source>
        <dbReference type="SAM" id="SignalP"/>
    </source>
</evidence>
<feature type="signal peptide" evidence="1">
    <location>
        <begin position="1"/>
        <end position="20"/>
    </location>
</feature>
<keyword evidence="3" id="KW-1185">Reference proteome</keyword>
<dbReference type="Gene3D" id="3.40.50.1820">
    <property type="entry name" value="alpha/beta hydrolase"/>
    <property type="match status" value="1"/>
</dbReference>
<gene>
    <name evidence="2" type="ORF">Poli38472_011111</name>
</gene>
<dbReference type="Proteomes" id="UP000794436">
    <property type="component" value="Unassembled WGS sequence"/>
</dbReference>
<organism evidence="2 3">
    <name type="scientific">Pythium oligandrum</name>
    <name type="common">Mycoparasitic fungus</name>
    <dbReference type="NCBI Taxonomy" id="41045"/>
    <lineage>
        <taxon>Eukaryota</taxon>
        <taxon>Sar</taxon>
        <taxon>Stramenopiles</taxon>
        <taxon>Oomycota</taxon>
        <taxon>Peronosporomycetes</taxon>
        <taxon>Pythiales</taxon>
        <taxon>Pythiaceae</taxon>
        <taxon>Pythium</taxon>
    </lineage>
</organism>
<dbReference type="EMBL" id="SPLM01000004">
    <property type="protein sequence ID" value="TMW67491.1"/>
    <property type="molecule type" value="Genomic_DNA"/>
</dbReference>
<name>A0A8K1CPM3_PYTOL</name>
<dbReference type="OrthoDB" id="427735at2759"/>
<evidence type="ECO:0008006" key="4">
    <source>
        <dbReference type="Google" id="ProtNLM"/>
    </source>
</evidence>
<evidence type="ECO:0000313" key="2">
    <source>
        <dbReference type="EMBL" id="TMW67491.1"/>
    </source>
</evidence>
<protein>
    <recommendedName>
        <fullName evidence="4">AB hydrolase-1 domain-containing protein</fullName>
    </recommendedName>
</protein>